<reference evidence="3" key="1">
    <citation type="submission" date="2021-01" db="EMBL/GenBank/DDBJ databases">
        <title>Fulvivirga kasyanovii gen. nov., sp nov., a novel member of the phylum Bacteroidetes isolated from seawater in a mussel farm.</title>
        <authorList>
            <person name="Zhao L.-H."/>
            <person name="Wang Z.-J."/>
        </authorList>
    </citation>
    <scope>NUCLEOTIDE SEQUENCE</scope>
    <source>
        <strain evidence="3">29W222</strain>
    </source>
</reference>
<evidence type="ECO:0000313" key="3">
    <source>
        <dbReference type="EMBL" id="MBL6445269.1"/>
    </source>
</evidence>
<dbReference type="PROSITE" id="PS51257">
    <property type="entry name" value="PROKAR_LIPOPROTEIN"/>
    <property type="match status" value="1"/>
</dbReference>
<evidence type="ECO:0000313" key="4">
    <source>
        <dbReference type="Proteomes" id="UP000614216"/>
    </source>
</evidence>
<feature type="signal peptide" evidence="2">
    <location>
        <begin position="1"/>
        <end position="19"/>
    </location>
</feature>
<protein>
    <submittedName>
        <fullName evidence="3">Uncharacterized protein</fullName>
    </submittedName>
</protein>
<gene>
    <name evidence="3" type="ORF">JMN32_03050</name>
</gene>
<dbReference type="AlphaFoldDB" id="A0A937FTD8"/>
<feature type="compositionally biased region" description="Polar residues" evidence="1">
    <location>
        <begin position="30"/>
        <end position="47"/>
    </location>
</feature>
<keyword evidence="2" id="KW-0732">Signal</keyword>
<evidence type="ECO:0000256" key="2">
    <source>
        <dbReference type="SAM" id="SignalP"/>
    </source>
</evidence>
<feature type="chain" id="PRO_5037416051" evidence="2">
    <location>
        <begin position="20"/>
        <end position="47"/>
    </location>
</feature>
<dbReference type="RefSeq" id="WP_202854805.1">
    <property type="nucleotide sequence ID" value="NZ_JAEUGD010000004.1"/>
</dbReference>
<proteinExistence type="predicted"/>
<evidence type="ECO:0000256" key="1">
    <source>
        <dbReference type="SAM" id="MobiDB-lite"/>
    </source>
</evidence>
<name>A0A937FTD8_9BACT</name>
<dbReference type="Proteomes" id="UP000614216">
    <property type="component" value="Unassembled WGS sequence"/>
</dbReference>
<feature type="region of interest" description="Disordered" evidence="1">
    <location>
        <begin position="27"/>
        <end position="47"/>
    </location>
</feature>
<sequence length="47" mass="5144">MKAKLFTILAIIFSATFFSSCTEEEITPEATKNSNSSIGHGENDTNF</sequence>
<accession>A0A937FTD8</accession>
<organism evidence="3 4">
    <name type="scientific">Fulvivirga marina</name>
    <dbReference type="NCBI Taxonomy" id="2494733"/>
    <lineage>
        <taxon>Bacteria</taxon>
        <taxon>Pseudomonadati</taxon>
        <taxon>Bacteroidota</taxon>
        <taxon>Cytophagia</taxon>
        <taxon>Cytophagales</taxon>
        <taxon>Fulvivirgaceae</taxon>
        <taxon>Fulvivirga</taxon>
    </lineage>
</organism>
<dbReference type="EMBL" id="JAEUGD010000004">
    <property type="protein sequence ID" value="MBL6445269.1"/>
    <property type="molecule type" value="Genomic_DNA"/>
</dbReference>
<keyword evidence="4" id="KW-1185">Reference proteome</keyword>
<comment type="caution">
    <text evidence="3">The sequence shown here is derived from an EMBL/GenBank/DDBJ whole genome shotgun (WGS) entry which is preliminary data.</text>
</comment>